<keyword evidence="4" id="KW-1185">Reference proteome</keyword>
<comment type="caution">
    <text evidence="3">The sequence shown here is derived from an EMBL/GenBank/DDBJ whole genome shotgun (WGS) entry which is preliminary data.</text>
</comment>
<dbReference type="InterPro" id="IPR003675">
    <property type="entry name" value="Rce1/LyrA-like_dom"/>
</dbReference>
<keyword evidence="3" id="KW-0645">Protease</keyword>
<dbReference type="AlphaFoldDB" id="A0A2N6T872"/>
<evidence type="ECO:0000313" key="3">
    <source>
        <dbReference type="EMBL" id="PMC65517.1"/>
    </source>
</evidence>
<proteinExistence type="predicted"/>
<keyword evidence="1" id="KW-0812">Transmembrane</keyword>
<dbReference type="GO" id="GO:0004175">
    <property type="term" value="F:endopeptidase activity"/>
    <property type="evidence" value="ECO:0007669"/>
    <property type="project" value="UniProtKB-ARBA"/>
</dbReference>
<accession>A0A2N6T872</accession>
<dbReference type="GO" id="GO:0080120">
    <property type="term" value="P:CAAX-box protein maturation"/>
    <property type="evidence" value="ECO:0007669"/>
    <property type="project" value="UniProtKB-ARBA"/>
</dbReference>
<dbReference type="RefSeq" id="WP_102723242.1">
    <property type="nucleotide sequence ID" value="NZ_PNHG01000001.1"/>
</dbReference>
<reference evidence="3 4" key="1">
    <citation type="submission" date="2017-09" db="EMBL/GenBank/DDBJ databases">
        <title>Bacterial strain isolated from the female urinary microbiota.</title>
        <authorList>
            <person name="Thomas-White K."/>
            <person name="Kumar N."/>
            <person name="Forster S."/>
            <person name="Putonti C."/>
            <person name="Lawley T."/>
            <person name="Wolfe A.J."/>
        </authorList>
    </citation>
    <scope>NUCLEOTIDE SEQUENCE [LARGE SCALE GENOMIC DNA]</scope>
    <source>
        <strain evidence="3 4">UMB0792</strain>
    </source>
</reference>
<evidence type="ECO:0000256" key="1">
    <source>
        <dbReference type="SAM" id="Phobius"/>
    </source>
</evidence>
<keyword evidence="3" id="KW-0378">Hydrolase</keyword>
<evidence type="ECO:0000259" key="2">
    <source>
        <dbReference type="Pfam" id="PF02517"/>
    </source>
</evidence>
<gene>
    <name evidence="3" type="ORF">CJ203_01235</name>
</gene>
<feature type="transmembrane region" description="Helical" evidence="1">
    <location>
        <begin position="34"/>
        <end position="54"/>
    </location>
</feature>
<keyword evidence="1" id="KW-1133">Transmembrane helix</keyword>
<dbReference type="GO" id="GO:0006508">
    <property type="term" value="P:proteolysis"/>
    <property type="evidence" value="ECO:0007669"/>
    <property type="project" value="UniProtKB-KW"/>
</dbReference>
<protein>
    <submittedName>
        <fullName evidence="3">CPBP family intramembrane metalloprotease</fullName>
    </submittedName>
</protein>
<feature type="transmembrane region" description="Helical" evidence="1">
    <location>
        <begin position="187"/>
        <end position="207"/>
    </location>
</feature>
<dbReference type="GO" id="GO:0008237">
    <property type="term" value="F:metallopeptidase activity"/>
    <property type="evidence" value="ECO:0007669"/>
    <property type="project" value="UniProtKB-KW"/>
</dbReference>
<dbReference type="Proteomes" id="UP000235836">
    <property type="component" value="Unassembled WGS sequence"/>
</dbReference>
<keyword evidence="3" id="KW-0482">Metalloprotease</keyword>
<evidence type="ECO:0000313" key="4">
    <source>
        <dbReference type="Proteomes" id="UP000235836"/>
    </source>
</evidence>
<feature type="transmembrane region" description="Helical" evidence="1">
    <location>
        <begin position="164"/>
        <end position="180"/>
    </location>
</feature>
<feature type="transmembrane region" description="Helical" evidence="1">
    <location>
        <begin position="66"/>
        <end position="88"/>
    </location>
</feature>
<organism evidence="3 4">
    <name type="scientific">Corynebacterium tuscaniense</name>
    <dbReference type="NCBI Taxonomy" id="302449"/>
    <lineage>
        <taxon>Bacteria</taxon>
        <taxon>Bacillati</taxon>
        <taxon>Actinomycetota</taxon>
        <taxon>Actinomycetes</taxon>
        <taxon>Mycobacteriales</taxon>
        <taxon>Corynebacteriaceae</taxon>
        <taxon>Corynebacterium</taxon>
    </lineage>
</organism>
<name>A0A2N6T872_9CORY</name>
<dbReference type="EMBL" id="PNHG01000001">
    <property type="protein sequence ID" value="PMC65517.1"/>
    <property type="molecule type" value="Genomic_DNA"/>
</dbReference>
<keyword evidence="1" id="KW-0472">Membrane</keyword>
<feature type="domain" description="CAAX prenyl protease 2/Lysostaphin resistance protein A-like" evidence="2">
    <location>
        <begin position="110"/>
        <end position="198"/>
    </location>
</feature>
<dbReference type="Pfam" id="PF02517">
    <property type="entry name" value="Rce1-like"/>
    <property type="match status" value="1"/>
</dbReference>
<sequence length="208" mass="21775">MTARAAGSWLVLIPCALGGLGLFAARHAGDGTVAFYVITVLTAALYAGTWRVWGDQQAFAGRAVPDLLRGAAIGGALAVVFLLGALVVRHIPLLAGPVSELLSMPSAGGWLPTLTVLILNGIGEELVYRDALPRQLRGRFNELAVGVISTGVYCLITIGMGVPLLVFAAGVLGALCFYEASRTRRVISPIAVHLTWSVTMLLAMPLVL</sequence>